<dbReference type="AlphaFoldDB" id="A0A367LI51"/>
<dbReference type="Proteomes" id="UP000253664">
    <property type="component" value="Unassembled WGS sequence"/>
</dbReference>
<protein>
    <submittedName>
        <fullName evidence="2">Uncharacterized protein</fullName>
    </submittedName>
</protein>
<comment type="caution">
    <text evidence="2">The sequence shown here is derived from an EMBL/GenBank/DDBJ whole genome shotgun (WGS) entry which is preliminary data.</text>
</comment>
<proteinExistence type="predicted"/>
<accession>A0A367LI51</accession>
<dbReference type="EMBL" id="LKCN02000005">
    <property type="protein sequence ID" value="RCI14089.1"/>
    <property type="molecule type" value="Genomic_DNA"/>
</dbReference>
<evidence type="ECO:0000313" key="2">
    <source>
        <dbReference type="EMBL" id="RCI14089.1"/>
    </source>
</evidence>
<keyword evidence="1" id="KW-0732">Signal</keyword>
<dbReference type="OrthoDB" id="4917178at2759"/>
<gene>
    <name evidence="2" type="ORF">L249_8253</name>
</gene>
<evidence type="ECO:0000313" key="3">
    <source>
        <dbReference type="Proteomes" id="UP000253664"/>
    </source>
</evidence>
<keyword evidence="3" id="KW-1185">Reference proteome</keyword>
<feature type="chain" id="PRO_5016719684" evidence="1">
    <location>
        <begin position="24"/>
        <end position="235"/>
    </location>
</feature>
<sequence>MLLKEALTAAALALSVFSQQAIATPSKAAADNNNKDVTMTTMTDDDDDAHAMTTTLRYGHCYVIKNSKGEQLGHQPVPWGYLRFGDGNKKTTFRVCQSVGQCRLPHTSPYRQILWNPSRFWLFDVEGNDYAPAGSIVAVNSAPFSSGGLLYASATTARYYVNFWAENDRCGADERYLGNCPVKLRVDNLRDDQGLTIGTDKFLRVTKSAENYVNVTFHERECPEDRDMVDLDAEL</sequence>
<organism evidence="2 3">
    <name type="scientific">Ophiocordyceps polyrhachis-furcata BCC 54312</name>
    <dbReference type="NCBI Taxonomy" id="1330021"/>
    <lineage>
        <taxon>Eukaryota</taxon>
        <taxon>Fungi</taxon>
        <taxon>Dikarya</taxon>
        <taxon>Ascomycota</taxon>
        <taxon>Pezizomycotina</taxon>
        <taxon>Sordariomycetes</taxon>
        <taxon>Hypocreomycetidae</taxon>
        <taxon>Hypocreales</taxon>
        <taxon>Ophiocordycipitaceae</taxon>
        <taxon>Ophiocordyceps</taxon>
    </lineage>
</organism>
<dbReference type="STRING" id="1330021.A0A367LI51"/>
<feature type="signal peptide" evidence="1">
    <location>
        <begin position="1"/>
        <end position="23"/>
    </location>
</feature>
<name>A0A367LI51_9HYPO</name>
<evidence type="ECO:0000256" key="1">
    <source>
        <dbReference type="SAM" id="SignalP"/>
    </source>
</evidence>
<reference evidence="2 3" key="1">
    <citation type="journal article" date="2015" name="BMC Genomics">
        <title>Insights from the genome of Ophiocordyceps polyrhachis-furcata to pathogenicity and host specificity in insect fungi.</title>
        <authorList>
            <person name="Wichadakul D."/>
            <person name="Kobmoo N."/>
            <person name="Ingsriswang S."/>
            <person name="Tangphatsornruang S."/>
            <person name="Chantasingh D."/>
            <person name="Luangsa-ard J.J."/>
            <person name="Eurwilaichitr L."/>
        </authorList>
    </citation>
    <scope>NUCLEOTIDE SEQUENCE [LARGE SCALE GENOMIC DNA]</scope>
    <source>
        <strain evidence="2 3">BCC 54312</strain>
    </source>
</reference>